<sequence>MATVLPGKISKHVFEKAFPATLKDTGNVHQDWVVTFKAIIQKFVRDLDYQPEDPITDDNSTYRAVRSEFLMKYDNGNEWFDQMYRTAVTMGELPYRDHAPEIRLEVARFTCFLLHVDDLGNDFNTLDGLQMRILMGENSEGDFLQAFRQHLIGFYKLYDPIPANSITLSAIDCISGMLLEQDDSVREMKLSGSSKSWPNYLRRKTGCAEAYAFMLFPKALDVDLADYISIIEDISFFTNAVNDILSFYKEFLGGETDTYVFLRARISNKPLDETLRLVVDETIEAYARVTKALQFTKAFKTWKRYVNGYLGFHFTLARYRLNELGL</sequence>
<keyword evidence="2" id="KW-1185">Reference proteome</keyword>
<evidence type="ECO:0000313" key="1">
    <source>
        <dbReference type="EMBL" id="KAH9478550.1"/>
    </source>
</evidence>
<name>A0ACB8GU89_PSICU</name>
<comment type="caution">
    <text evidence="1">The sequence shown here is derived from an EMBL/GenBank/DDBJ whole genome shotgun (WGS) entry which is preliminary data.</text>
</comment>
<accession>A0ACB8GU89</accession>
<reference evidence="1" key="1">
    <citation type="submission" date="2021-10" db="EMBL/GenBank/DDBJ databases">
        <title>Psilocybe cubensis genome.</title>
        <authorList>
            <person name="Mckernan K.J."/>
            <person name="Crawford S."/>
            <person name="Trippe A."/>
            <person name="Kane L.T."/>
            <person name="Mclaughlin S."/>
        </authorList>
    </citation>
    <scope>NUCLEOTIDE SEQUENCE</scope>
    <source>
        <strain evidence="1">MGC-MH-2018</strain>
    </source>
</reference>
<evidence type="ECO:0000313" key="2">
    <source>
        <dbReference type="Proteomes" id="UP000664032"/>
    </source>
</evidence>
<dbReference type="Proteomes" id="UP000664032">
    <property type="component" value="Unassembled WGS sequence"/>
</dbReference>
<organism evidence="1 2">
    <name type="scientific">Psilocybe cubensis</name>
    <name type="common">Psychedelic mushroom</name>
    <name type="synonym">Stropharia cubensis</name>
    <dbReference type="NCBI Taxonomy" id="181762"/>
    <lineage>
        <taxon>Eukaryota</taxon>
        <taxon>Fungi</taxon>
        <taxon>Dikarya</taxon>
        <taxon>Basidiomycota</taxon>
        <taxon>Agaricomycotina</taxon>
        <taxon>Agaricomycetes</taxon>
        <taxon>Agaricomycetidae</taxon>
        <taxon>Agaricales</taxon>
        <taxon>Agaricineae</taxon>
        <taxon>Strophariaceae</taxon>
        <taxon>Psilocybe</taxon>
    </lineage>
</organism>
<gene>
    <name evidence="1" type="ORF">JR316_0009005</name>
</gene>
<protein>
    <submittedName>
        <fullName evidence="1">Longiborneol synthase CLM1</fullName>
    </submittedName>
</protein>
<proteinExistence type="predicted"/>
<dbReference type="EMBL" id="JAFIQS020000008">
    <property type="protein sequence ID" value="KAH9478550.1"/>
    <property type="molecule type" value="Genomic_DNA"/>
</dbReference>